<evidence type="ECO:0000256" key="4">
    <source>
        <dbReference type="ARBA" id="ARBA00013145"/>
    </source>
</evidence>
<dbReference type="GO" id="GO:0009099">
    <property type="term" value="P:L-valine biosynthetic process"/>
    <property type="evidence" value="ECO:0007669"/>
    <property type="project" value="UniProtKB-UniPathway"/>
</dbReference>
<keyword evidence="9 11" id="KW-0786">Thiamine pyrophosphate</keyword>
<name>A0A0A8H4B6_9BACT</name>
<evidence type="ECO:0000313" key="16">
    <source>
        <dbReference type="Proteomes" id="UP000031163"/>
    </source>
</evidence>
<keyword evidence="7 11" id="KW-0479">Metal-binding</keyword>
<comment type="pathway">
    <text evidence="2 11">Amino-acid biosynthesis; L-valine biosynthesis; L-valine from pyruvate: step 1/4.</text>
</comment>
<evidence type="ECO:0000259" key="12">
    <source>
        <dbReference type="Pfam" id="PF00205"/>
    </source>
</evidence>
<evidence type="ECO:0000259" key="13">
    <source>
        <dbReference type="Pfam" id="PF02775"/>
    </source>
</evidence>
<dbReference type="GO" id="GO:0005948">
    <property type="term" value="C:acetolactate synthase complex"/>
    <property type="evidence" value="ECO:0007669"/>
    <property type="project" value="TreeGrafter"/>
</dbReference>
<comment type="pathway">
    <text evidence="1 11">Amino-acid biosynthesis; L-isoleucine biosynthesis; L-isoleucine from 2-oxobutanoate: step 1/4.</text>
</comment>
<dbReference type="GO" id="GO:0000287">
    <property type="term" value="F:magnesium ion binding"/>
    <property type="evidence" value="ECO:0007669"/>
    <property type="project" value="UniProtKB-UniRule"/>
</dbReference>
<organism evidence="15 16">
    <name type="scientific">Campylobacter insulaenigrae NCTC 12927</name>
    <dbReference type="NCBI Taxonomy" id="1031564"/>
    <lineage>
        <taxon>Bacteria</taxon>
        <taxon>Pseudomonadati</taxon>
        <taxon>Campylobacterota</taxon>
        <taxon>Epsilonproteobacteria</taxon>
        <taxon>Campylobacterales</taxon>
        <taxon>Campylobacteraceae</taxon>
        <taxon>Campylobacter</taxon>
    </lineage>
</organism>
<dbReference type="Gene3D" id="3.40.50.1220">
    <property type="entry name" value="TPP-binding domain"/>
    <property type="match status" value="1"/>
</dbReference>
<dbReference type="InterPro" id="IPR012846">
    <property type="entry name" value="Acetolactate_synth_lsu"/>
</dbReference>
<evidence type="ECO:0000256" key="8">
    <source>
        <dbReference type="ARBA" id="ARBA00022842"/>
    </source>
</evidence>
<dbReference type="AlphaFoldDB" id="A0A0A8H4B6"/>
<keyword evidence="10 11" id="KW-0100">Branched-chain amino acid biosynthesis</keyword>
<evidence type="ECO:0000256" key="3">
    <source>
        <dbReference type="ARBA" id="ARBA00007812"/>
    </source>
</evidence>
<dbReference type="PANTHER" id="PTHR18968:SF13">
    <property type="entry name" value="ACETOLACTATE SYNTHASE CATALYTIC SUBUNIT, MITOCHONDRIAL"/>
    <property type="match status" value="1"/>
</dbReference>
<dbReference type="GO" id="GO:0009097">
    <property type="term" value="P:isoleucine biosynthetic process"/>
    <property type="evidence" value="ECO:0007669"/>
    <property type="project" value="UniProtKB-UniPathway"/>
</dbReference>
<evidence type="ECO:0000256" key="6">
    <source>
        <dbReference type="ARBA" id="ARBA00022679"/>
    </source>
</evidence>
<dbReference type="InterPro" id="IPR029061">
    <property type="entry name" value="THDP-binding"/>
</dbReference>
<comment type="catalytic activity">
    <reaction evidence="11">
        <text>2 pyruvate + H(+) = (2S)-2-acetolactate + CO2</text>
        <dbReference type="Rhea" id="RHEA:25249"/>
        <dbReference type="ChEBI" id="CHEBI:15361"/>
        <dbReference type="ChEBI" id="CHEBI:15378"/>
        <dbReference type="ChEBI" id="CHEBI:16526"/>
        <dbReference type="ChEBI" id="CHEBI:58476"/>
        <dbReference type="EC" id="2.2.1.6"/>
    </reaction>
</comment>
<dbReference type="STRING" id="1031564.CINS_0793"/>
<protein>
    <recommendedName>
        <fullName evidence="4 11">Acetolactate synthase</fullName>
        <ecNumber evidence="4 11">2.2.1.6</ecNumber>
    </recommendedName>
</protein>
<dbReference type="EC" id="2.2.1.6" evidence="4 11"/>
<feature type="domain" description="Thiamine pyrophosphate enzyme TPP-binding" evidence="13">
    <location>
        <begin position="389"/>
        <end position="538"/>
    </location>
</feature>
<evidence type="ECO:0000259" key="14">
    <source>
        <dbReference type="Pfam" id="PF02776"/>
    </source>
</evidence>
<dbReference type="GO" id="GO:0050660">
    <property type="term" value="F:flavin adenine dinucleotide binding"/>
    <property type="evidence" value="ECO:0007669"/>
    <property type="project" value="InterPro"/>
</dbReference>
<dbReference type="KEGG" id="cis:CINS_0793"/>
<comment type="cofactor">
    <cofactor evidence="11">
        <name>thiamine diphosphate</name>
        <dbReference type="ChEBI" id="CHEBI:58937"/>
    </cofactor>
    <text evidence="11">Binds 1 thiamine pyrophosphate per subunit.</text>
</comment>
<dbReference type="InterPro" id="IPR011766">
    <property type="entry name" value="TPP_enzyme_TPP-bd"/>
</dbReference>
<dbReference type="InterPro" id="IPR039368">
    <property type="entry name" value="AHAS_TPP"/>
</dbReference>
<dbReference type="NCBIfam" id="TIGR00118">
    <property type="entry name" value="acolac_lg"/>
    <property type="match status" value="1"/>
</dbReference>
<dbReference type="NCBIfam" id="NF006319">
    <property type="entry name" value="PRK08527.1"/>
    <property type="match status" value="1"/>
</dbReference>
<reference evidence="15 16" key="1">
    <citation type="journal article" date="2014" name="Genome Biol. Evol.">
        <title>Comparative Genomics of the Campylobacter lari Group.</title>
        <authorList>
            <person name="Miller W.G."/>
            <person name="Yee E."/>
            <person name="Chapman M.H."/>
            <person name="Smith T.P."/>
            <person name="Bono J.L."/>
            <person name="Huynh S."/>
            <person name="Parker C.T."/>
            <person name="Vandamme P."/>
            <person name="Luong K."/>
            <person name="Korlach J."/>
        </authorList>
    </citation>
    <scope>NUCLEOTIDE SEQUENCE [LARGE SCALE GENOMIC DNA]</scope>
    <source>
        <strain evidence="15 16">NCTC 12927</strain>
    </source>
</reference>
<dbReference type="Pfam" id="PF02776">
    <property type="entry name" value="TPP_enzyme_N"/>
    <property type="match status" value="1"/>
</dbReference>
<dbReference type="GeneID" id="74431592"/>
<dbReference type="Pfam" id="PF00205">
    <property type="entry name" value="TPP_enzyme_M"/>
    <property type="match status" value="1"/>
</dbReference>
<feature type="domain" description="Thiamine pyrophosphate enzyme N-terminal TPP-binding" evidence="14">
    <location>
        <begin position="6"/>
        <end position="120"/>
    </location>
</feature>
<dbReference type="Proteomes" id="UP000031163">
    <property type="component" value="Chromosome"/>
</dbReference>
<evidence type="ECO:0000256" key="5">
    <source>
        <dbReference type="ARBA" id="ARBA00022605"/>
    </source>
</evidence>
<proteinExistence type="inferred from homology"/>
<dbReference type="InterPro" id="IPR045229">
    <property type="entry name" value="TPP_enz"/>
</dbReference>
<dbReference type="EMBL" id="CP007770">
    <property type="protein sequence ID" value="AJC87759.1"/>
    <property type="molecule type" value="Genomic_DNA"/>
</dbReference>
<keyword evidence="6 11" id="KW-0808">Transferase</keyword>
<gene>
    <name evidence="15" type="primary">ilvI</name>
    <name evidence="15" type="ORF">CINS_0793</name>
</gene>
<dbReference type="Gene3D" id="3.40.50.970">
    <property type="match status" value="2"/>
</dbReference>
<dbReference type="CDD" id="cd07035">
    <property type="entry name" value="TPP_PYR_POX_like"/>
    <property type="match status" value="1"/>
</dbReference>
<keyword evidence="8 11" id="KW-0460">Magnesium</keyword>
<evidence type="ECO:0000256" key="2">
    <source>
        <dbReference type="ARBA" id="ARBA00005025"/>
    </source>
</evidence>
<dbReference type="FunFam" id="3.40.50.970:FF:000007">
    <property type="entry name" value="Acetolactate synthase"/>
    <property type="match status" value="1"/>
</dbReference>
<sequence>MIELSGSQMICEALKEEKVKVVFGYPGGAALNIYDEIFKQKYFRHILVRHEQAALHSADAYARISGEVGVAVVTSGPGFTNTVTGLATAYSDSIPLVLISAQVANSLIGTDAFQEIDAIGISRPCVKHNYLVKNIEELPKILKEAFYIATTGRKGPVHIDIPKDVTADFGVWEYPKEITMKTYKPTYKGNIKQIKKLIELLKNSTKPLFYLGGGCIASNASEEVRSLITVTQIPAVETLMALGTLKNDDKLNLKMAGMHGSYCANIALSECDLLIAVGARFDDRITGKTSEFAKHAKIVHIDIDPSSISKIIEAHFPIVGDIKSVIADILKELNKEHFDFKKHQEWLKTLENYQQLYPLTYEDSDEFLKPQWVIQECAKLAPDARIITDVGQHQMWVAQFYPFNYPRQLATSGGQGTMGYSLPAALGAKLAAKNEEIVINFAGDGSFLMNIQELMTASSHNIKVINIILNNSFLGMVRQWQSMFYKERFSNTDLSDQPDFISIAKGFKCEAYDVFTKQEFKDAFDKALKSPKTSILNVAIDRFEDVLPMVPAGGAIYNMILPNYKNKDRK</sequence>
<dbReference type="Pfam" id="PF02775">
    <property type="entry name" value="TPP_enzyme_C"/>
    <property type="match status" value="1"/>
</dbReference>
<dbReference type="GO" id="GO:0030976">
    <property type="term" value="F:thiamine pyrophosphate binding"/>
    <property type="evidence" value="ECO:0007669"/>
    <property type="project" value="UniProtKB-UniRule"/>
</dbReference>
<dbReference type="InterPro" id="IPR029035">
    <property type="entry name" value="DHS-like_NAD/FAD-binding_dom"/>
</dbReference>
<comment type="cofactor">
    <cofactor evidence="11">
        <name>Mg(2+)</name>
        <dbReference type="ChEBI" id="CHEBI:18420"/>
    </cofactor>
    <text evidence="11">Binds 1 Mg(2+) ion per subunit.</text>
</comment>
<dbReference type="UniPathway" id="UPA00049">
    <property type="reaction ID" value="UER00059"/>
</dbReference>
<evidence type="ECO:0000256" key="1">
    <source>
        <dbReference type="ARBA" id="ARBA00004974"/>
    </source>
</evidence>
<dbReference type="GO" id="GO:0003984">
    <property type="term" value="F:acetolactate synthase activity"/>
    <property type="evidence" value="ECO:0007669"/>
    <property type="project" value="UniProtKB-EC"/>
</dbReference>
<evidence type="ECO:0000256" key="11">
    <source>
        <dbReference type="RuleBase" id="RU003591"/>
    </source>
</evidence>
<dbReference type="InterPro" id="IPR012001">
    <property type="entry name" value="Thiamin_PyroP_enz_TPP-bd_dom"/>
</dbReference>
<dbReference type="RefSeq" id="WP_039650042.1">
    <property type="nucleotide sequence ID" value="NZ_CP007770.1"/>
</dbReference>
<dbReference type="UniPathway" id="UPA00047">
    <property type="reaction ID" value="UER00055"/>
</dbReference>
<evidence type="ECO:0000313" key="15">
    <source>
        <dbReference type="EMBL" id="AJC87759.1"/>
    </source>
</evidence>
<dbReference type="SUPFAM" id="SSF52518">
    <property type="entry name" value="Thiamin diphosphate-binding fold (THDP-binding)"/>
    <property type="match status" value="2"/>
</dbReference>
<dbReference type="FunFam" id="3.40.50.1220:FF:000008">
    <property type="entry name" value="Acetolactate synthase"/>
    <property type="match status" value="1"/>
</dbReference>
<comment type="similarity">
    <text evidence="3 11">Belongs to the TPP enzyme family.</text>
</comment>
<feature type="domain" description="Thiamine pyrophosphate enzyme central" evidence="12">
    <location>
        <begin position="194"/>
        <end position="327"/>
    </location>
</feature>
<dbReference type="CDD" id="cd02015">
    <property type="entry name" value="TPP_AHAS"/>
    <property type="match status" value="1"/>
</dbReference>
<evidence type="ECO:0000256" key="10">
    <source>
        <dbReference type="ARBA" id="ARBA00023304"/>
    </source>
</evidence>
<dbReference type="HOGENOM" id="CLU_013748_1_2_7"/>
<evidence type="ECO:0000256" key="7">
    <source>
        <dbReference type="ARBA" id="ARBA00022723"/>
    </source>
</evidence>
<dbReference type="InterPro" id="IPR012000">
    <property type="entry name" value="Thiamin_PyroP_enz_cen_dom"/>
</dbReference>
<accession>A0A0A8H4B6</accession>
<dbReference type="SUPFAM" id="SSF52467">
    <property type="entry name" value="DHS-like NAD/FAD-binding domain"/>
    <property type="match status" value="1"/>
</dbReference>
<evidence type="ECO:0000256" key="9">
    <source>
        <dbReference type="ARBA" id="ARBA00023052"/>
    </source>
</evidence>
<dbReference type="PANTHER" id="PTHR18968">
    <property type="entry name" value="THIAMINE PYROPHOSPHATE ENZYMES"/>
    <property type="match status" value="1"/>
</dbReference>
<keyword evidence="5 11" id="KW-0028">Amino-acid biosynthesis</keyword>